<keyword evidence="2" id="KW-0812">Transmembrane</keyword>
<feature type="transmembrane region" description="Helical" evidence="2">
    <location>
        <begin position="70"/>
        <end position="93"/>
    </location>
</feature>
<dbReference type="PANTHER" id="PTHR21579:SF20">
    <property type="entry name" value="PROTEIN TINCAR"/>
    <property type="match status" value="1"/>
</dbReference>
<proteinExistence type="predicted"/>
<feature type="compositionally biased region" description="Polar residues" evidence="1">
    <location>
        <begin position="729"/>
        <end position="739"/>
    </location>
</feature>
<organism evidence="3 4">
    <name type="scientific">Hyalella azteca</name>
    <name type="common">Amphipod</name>
    <dbReference type="NCBI Taxonomy" id="294128"/>
    <lineage>
        <taxon>Eukaryota</taxon>
        <taxon>Metazoa</taxon>
        <taxon>Ecdysozoa</taxon>
        <taxon>Arthropoda</taxon>
        <taxon>Crustacea</taxon>
        <taxon>Multicrustacea</taxon>
        <taxon>Malacostraca</taxon>
        <taxon>Eumalacostraca</taxon>
        <taxon>Peracarida</taxon>
        <taxon>Amphipoda</taxon>
        <taxon>Senticaudata</taxon>
        <taxon>Talitrida</taxon>
        <taxon>Talitroidea</taxon>
        <taxon>Hyalellidae</taxon>
        <taxon>Hyalella</taxon>
    </lineage>
</organism>
<feature type="compositionally biased region" description="Basic and acidic residues" evidence="1">
    <location>
        <begin position="585"/>
        <end position="601"/>
    </location>
</feature>
<feature type="compositionally biased region" description="Basic residues" evidence="1">
    <location>
        <begin position="683"/>
        <end position="701"/>
    </location>
</feature>
<feature type="transmembrane region" description="Helical" evidence="2">
    <location>
        <begin position="329"/>
        <end position="355"/>
    </location>
</feature>
<accession>A0A8B7NLW7</accession>
<dbReference type="RefSeq" id="XP_018014665.2">
    <property type="nucleotide sequence ID" value="XM_018159176.2"/>
</dbReference>
<feature type="region of interest" description="Disordered" evidence="1">
    <location>
        <begin position="886"/>
        <end position="914"/>
    </location>
</feature>
<dbReference type="OrthoDB" id="10033661at2759"/>
<feature type="compositionally biased region" description="Basic residues" evidence="1">
    <location>
        <begin position="567"/>
        <end position="577"/>
    </location>
</feature>
<feature type="compositionally biased region" description="Basic and acidic residues" evidence="1">
    <location>
        <begin position="625"/>
        <end position="642"/>
    </location>
</feature>
<evidence type="ECO:0000256" key="1">
    <source>
        <dbReference type="SAM" id="MobiDB-lite"/>
    </source>
</evidence>
<keyword evidence="2" id="KW-0472">Membrane</keyword>
<keyword evidence="2" id="KW-1133">Transmembrane helix</keyword>
<name>A0A8B7NLW7_HYAAZ</name>
<evidence type="ECO:0000256" key="2">
    <source>
        <dbReference type="SAM" id="Phobius"/>
    </source>
</evidence>
<dbReference type="Proteomes" id="UP000694843">
    <property type="component" value="Unplaced"/>
</dbReference>
<feature type="compositionally biased region" description="Pro residues" evidence="1">
    <location>
        <begin position="710"/>
        <end position="723"/>
    </location>
</feature>
<evidence type="ECO:0000313" key="3">
    <source>
        <dbReference type="Proteomes" id="UP000694843"/>
    </source>
</evidence>
<keyword evidence="3" id="KW-1185">Reference proteome</keyword>
<dbReference type="PANTHER" id="PTHR21579">
    <property type="entry name" value="PROTEIN TINCAR"/>
    <property type="match status" value="1"/>
</dbReference>
<feature type="transmembrane region" description="Helical" evidence="2">
    <location>
        <begin position="421"/>
        <end position="444"/>
    </location>
</feature>
<dbReference type="AlphaFoldDB" id="A0A8B7NLW7"/>
<feature type="transmembrane region" description="Helical" evidence="2">
    <location>
        <begin position="387"/>
        <end position="409"/>
    </location>
</feature>
<feature type="compositionally biased region" description="Low complexity" evidence="1">
    <location>
        <begin position="740"/>
        <end position="754"/>
    </location>
</feature>
<reference evidence="4" key="1">
    <citation type="submission" date="2025-08" db="UniProtKB">
        <authorList>
            <consortium name="RefSeq"/>
        </authorList>
    </citation>
    <scope>IDENTIFICATION</scope>
    <source>
        <tissue evidence="4">Whole organism</tissue>
    </source>
</reference>
<gene>
    <name evidence="4" type="primary">LOC108671608</name>
</gene>
<sequence length="1080" mass="118414">MTRELDEDRYRHDRRAKSCVCHLNSLSSLSYCVLSVGLSAYVIASEVLRFLRYLELPWPRGAFPNFEVNLHLALVGIAAVLLPFFFCCAVLKVGNLANDGYRLGTHDGACSKDPPPIPRPKGGLWMHGGPVAPLLHLVLAHALLMAKMILETTAVQQNFLPQDHVWRSELAAFLPERERLSRFWMLVNHAFRPLHGHEPPDPHNSSMDGLLYTQPDLIVPDARPTAPGDHNLTDAGAVRGRDGVDLWHVVGVPWGPVSPHLVNYIVAHLVYAGRYAGVFWGTNKAFGLLMFGQLLVNALHNLLSLNGYQVLYKVRCVDPERVLAELDGFIMTVPVTVSVFTATQVLVLLSGCIVYQYGWTKFQHFIASEKEKYHIMSKYGYEVRCGYLPHGVALLWVLAVTGCTAPLLHDWVVVYTASYDTAALAATLACLVHILLWVLLWMALTLKSWWVFKVRVLISQATVAGPHSIRLVNEVQLTGQLEGANSPLLVVGAGKTYLIQDQDPKRALMKTVMGAVAEKKAAGQEDEIYWVMPQALQQQLQHQQQQQQLLQKKNLTKCNKEGNSSKQKSKRHSRRSGGRPQDASDSDHAHDSDSEYARLRDVSFPGPSRRSVASNIAAVPQDCVDISKHGEGMRGKGDRNNDGEEFPIPPPPECAESHIHCPSSPTPPPPLPPPMEEEPPHHSLSRHHSHHTHNNTHHSHHLQHEEEDQPPPPPPPLHQPSSPPYHLQKLSQISPSEGMQQKQPTLKQQQEHQQGNMVNRCASPPVAATHPKIRIVKGDSLEASPDHPVCSPSPASSVTPSDKRCDSGIHSQASTSSSSGTHSKSGSSGSEDCVPLPPPAMEPLEIQSRNLSTVLPLPPPPELVDLPPPLTNSVLLRCSSVDELCTVPSSPPPPAPSSAKTMSLQRNQSPPSDERHKKFNIEVVGDGYGFLPPSKFVSSEPIYSDASTPVVIRRRSSITAIEPDTPPYERSAGSFSTFTEPLPALPSLPRCLTRGNSGGSHMLASVNPFPGRGGIYARGLGLKKMEHKHATIAATGATNSIKGFHHPDQVDPRYFSVPSARAPAGELLSKFRSELPGTEE</sequence>
<dbReference type="KEGG" id="hazt:108671608"/>
<evidence type="ECO:0000313" key="4">
    <source>
        <dbReference type="RefSeq" id="XP_018014665.2"/>
    </source>
</evidence>
<feature type="transmembrane region" description="Helical" evidence="2">
    <location>
        <begin position="21"/>
        <end position="44"/>
    </location>
</feature>
<feature type="compositionally biased region" description="Pro residues" evidence="1">
    <location>
        <begin position="664"/>
        <end position="674"/>
    </location>
</feature>
<feature type="region of interest" description="Disordered" evidence="1">
    <location>
        <begin position="556"/>
        <end position="859"/>
    </location>
</feature>
<feature type="compositionally biased region" description="Low complexity" evidence="1">
    <location>
        <begin position="808"/>
        <end position="830"/>
    </location>
</feature>
<feature type="compositionally biased region" description="Polar residues" evidence="1">
    <location>
        <begin position="900"/>
        <end position="911"/>
    </location>
</feature>
<dbReference type="InterPro" id="IPR053291">
    <property type="entry name" value="Ommatidial_diff-associated"/>
</dbReference>
<protein>
    <submittedName>
        <fullName evidence="4">Protein tincar</fullName>
    </submittedName>
</protein>
<dbReference type="GeneID" id="108671608"/>